<sequence>MGKAASFKPMAFPDGPWKAPLKASDDLLWHRQSTNPYKDMDQTSGKFFEWKRQKPAVLLGKTALHARVKRMVCQNVGFVATANLPRSFSDTTTIVLAAISAAPIPRTIIAHLFDLHAAW</sequence>
<comment type="caution">
    <text evidence="2">The sequence shown here is derived from an EMBL/GenBank/DDBJ whole genome shotgun (WGS) entry which is preliminary data.</text>
</comment>
<dbReference type="EMBL" id="MBFA02000004">
    <property type="protein sequence ID" value="MUP09955.1"/>
    <property type="molecule type" value="Genomic_DNA"/>
</dbReference>
<reference evidence="3 4" key="1">
    <citation type="submission" date="2019-11" db="EMBL/GenBank/DDBJ databases">
        <title>Whole-genome sequencing of Allorhizobium vitis.</title>
        <authorList>
            <person name="Gan H.M."/>
            <person name="Savka M.A."/>
        </authorList>
    </citation>
    <scope>NUCLEOTIDE SEQUENCE [LARGE SCALE GENOMIC DNA]</scope>
    <source>
        <strain evidence="2 4">RF2/1</strain>
        <strain evidence="1 3">T1/7</strain>
    </source>
</reference>
<evidence type="ECO:0000313" key="1">
    <source>
        <dbReference type="EMBL" id="MUO43351.1"/>
    </source>
</evidence>
<evidence type="ECO:0000313" key="4">
    <source>
        <dbReference type="Proteomes" id="UP000179536"/>
    </source>
</evidence>
<dbReference type="RefSeq" id="WP_041697175.1">
    <property type="nucleotide sequence ID" value="NZ_MBFA02000004.1"/>
</dbReference>
<name>A0ABD6H679_AGRVI</name>
<protein>
    <submittedName>
        <fullName evidence="2">Uncharacterized protein</fullName>
    </submittedName>
</protein>
<organism evidence="2 4">
    <name type="scientific">Agrobacterium vitis</name>
    <name type="common">Rhizobium vitis</name>
    <dbReference type="NCBI Taxonomy" id="373"/>
    <lineage>
        <taxon>Bacteria</taxon>
        <taxon>Pseudomonadati</taxon>
        <taxon>Pseudomonadota</taxon>
        <taxon>Alphaproteobacteria</taxon>
        <taxon>Hyphomicrobiales</taxon>
        <taxon>Rhizobiaceae</taxon>
        <taxon>Rhizobium/Agrobacterium group</taxon>
        <taxon>Agrobacterium</taxon>
    </lineage>
</organism>
<evidence type="ECO:0000313" key="3">
    <source>
        <dbReference type="Proteomes" id="UP000179454"/>
    </source>
</evidence>
<dbReference type="EMBL" id="MBFE02000011">
    <property type="protein sequence ID" value="MUO43351.1"/>
    <property type="molecule type" value="Genomic_DNA"/>
</dbReference>
<dbReference type="Proteomes" id="UP000179454">
    <property type="component" value="Unassembled WGS sequence"/>
</dbReference>
<gene>
    <name evidence="2" type="ORF">BBK91_008765</name>
    <name evidence="1" type="ORF">BBL17_016340</name>
</gene>
<evidence type="ECO:0000313" key="2">
    <source>
        <dbReference type="EMBL" id="MUP09955.1"/>
    </source>
</evidence>
<keyword evidence="3" id="KW-1185">Reference proteome</keyword>
<proteinExistence type="predicted"/>
<accession>A0ABD6H679</accession>
<dbReference type="Proteomes" id="UP000179536">
    <property type="component" value="Unassembled WGS sequence"/>
</dbReference>
<dbReference type="AlphaFoldDB" id="A0ABD6H679"/>